<evidence type="ECO:0000256" key="11">
    <source>
        <dbReference type="RuleBase" id="RU362031"/>
    </source>
</evidence>
<evidence type="ECO:0000256" key="2">
    <source>
        <dbReference type="ARBA" id="ARBA00004141"/>
    </source>
</evidence>
<accession>A0A2K8N7B3</accession>
<evidence type="ECO:0000256" key="5">
    <source>
        <dbReference type="ARBA" id="ARBA00022692"/>
    </source>
</evidence>
<dbReference type="SUPFAM" id="SSF50156">
    <property type="entry name" value="PDZ domain-like"/>
    <property type="match status" value="1"/>
</dbReference>
<comment type="cofactor">
    <cofactor evidence="1 11">
        <name>Zn(2+)</name>
        <dbReference type="ChEBI" id="CHEBI:29105"/>
    </cofactor>
</comment>
<dbReference type="OrthoDB" id="9782003at2"/>
<keyword evidence="11" id="KW-0479">Metal-binding</keyword>
<dbReference type="CDD" id="cd23081">
    <property type="entry name" value="cpPDZ_EcRseP-like"/>
    <property type="match status" value="1"/>
</dbReference>
<reference evidence="14" key="1">
    <citation type="submission" date="2017-11" db="EMBL/GenBank/DDBJ databases">
        <title>Complete Genome Sequence of Kyrpidia sp. Strain EA-1, a thermophilic, hydrogen-oxidizing Bacterium, isolated from the Azores.</title>
        <authorList>
            <person name="Reiner J.E."/>
            <person name="Lapp C.J."/>
            <person name="Bunk B."/>
            <person name="Gescher J."/>
        </authorList>
    </citation>
    <scope>NUCLEOTIDE SEQUENCE [LARGE SCALE GENOMIC DNA]</scope>
    <source>
        <strain evidence="14">EA-1</strain>
    </source>
</reference>
<dbReference type="InterPro" id="IPR008915">
    <property type="entry name" value="Peptidase_M50"/>
</dbReference>
<keyword evidence="8 11" id="KW-1133">Transmembrane helix</keyword>
<dbReference type="EMBL" id="CP024955">
    <property type="protein sequence ID" value="ATY84995.1"/>
    <property type="molecule type" value="Genomic_DNA"/>
</dbReference>
<sequence length="412" mass="43921">MIGGVQTAVAAIVIFLLLVVFHEFGHFYVAKRVGIFVREFAVGFGPKLFSRRWGETVYSVRALPLGGFVNMAGEGPEDYGLESGKSIAVRLDGAGQVEAFGDPRAVGQADFVGRLVSGPSRDDYSLRIEGEDGTRRYVLGPGAVLHAEGGAIPLAPYDRQFMGKPVWARATTIFAGPLMNFVLAAVIFAVYFTVAGVPSGPDVAKVLPDSPAIRAGIQPGDHIAAVNGEPVNSWDQLVKTVQSRPDQRVVLDVVRGNQHLQVTVTPEIRGGVGVIGISPVLVHNPLASIGLGIKQTWDISVQIVQAFGRMITGTLAPEVAGPVGIVAMIGEQTREGLMNLLTLTALLSINLGIINLLPIPALDGSRLVFLLVEAVRGRPVDPQKESMVHLVGFALLMVIVVLVTYKDVTRLF</sequence>
<dbReference type="CDD" id="cd06163">
    <property type="entry name" value="S2P-M50_PDZ_RseP-like"/>
    <property type="match status" value="1"/>
</dbReference>
<dbReference type="GO" id="GO:0046872">
    <property type="term" value="F:metal ion binding"/>
    <property type="evidence" value="ECO:0007669"/>
    <property type="project" value="UniProtKB-KW"/>
</dbReference>
<evidence type="ECO:0000256" key="4">
    <source>
        <dbReference type="ARBA" id="ARBA00022670"/>
    </source>
</evidence>
<keyword evidence="7 11" id="KW-0862">Zinc</keyword>
<evidence type="ECO:0000259" key="12">
    <source>
        <dbReference type="PROSITE" id="PS50106"/>
    </source>
</evidence>
<dbReference type="InterPro" id="IPR004387">
    <property type="entry name" value="Pept_M50_Zn"/>
</dbReference>
<dbReference type="RefSeq" id="WP_100667794.1">
    <property type="nucleotide sequence ID" value="NZ_CP024955.1"/>
</dbReference>
<evidence type="ECO:0000256" key="8">
    <source>
        <dbReference type="ARBA" id="ARBA00022989"/>
    </source>
</evidence>
<feature type="transmembrane region" description="Helical" evidence="11">
    <location>
        <begin position="337"/>
        <end position="357"/>
    </location>
</feature>
<name>A0A2K8N7B3_9BACL</name>
<feature type="transmembrane region" description="Helical" evidence="11">
    <location>
        <begin position="166"/>
        <end position="192"/>
    </location>
</feature>
<evidence type="ECO:0000313" key="14">
    <source>
        <dbReference type="Proteomes" id="UP000231932"/>
    </source>
</evidence>
<dbReference type="AlphaFoldDB" id="A0A2K8N7B3"/>
<gene>
    <name evidence="13" type="primary">rseP</name>
    <name evidence="13" type="ORF">CVV65_08725</name>
</gene>
<keyword evidence="14" id="KW-1185">Reference proteome</keyword>
<keyword evidence="6 11" id="KW-0378">Hydrolase</keyword>
<keyword evidence="4 13" id="KW-0645">Protease</keyword>
<protein>
    <recommendedName>
        <fullName evidence="11">Zinc metalloprotease</fullName>
        <ecNumber evidence="11">3.4.24.-</ecNumber>
    </recommendedName>
</protein>
<dbReference type="InterPro" id="IPR001478">
    <property type="entry name" value="PDZ"/>
</dbReference>
<evidence type="ECO:0000256" key="10">
    <source>
        <dbReference type="ARBA" id="ARBA00023136"/>
    </source>
</evidence>
<feature type="transmembrane region" description="Helical" evidence="11">
    <location>
        <begin position="386"/>
        <end position="405"/>
    </location>
</feature>
<dbReference type="Pfam" id="PF02163">
    <property type="entry name" value="Peptidase_M50"/>
    <property type="match status" value="1"/>
</dbReference>
<dbReference type="Pfam" id="PF17820">
    <property type="entry name" value="PDZ_6"/>
    <property type="match status" value="1"/>
</dbReference>
<dbReference type="Gene3D" id="2.30.42.10">
    <property type="match status" value="1"/>
</dbReference>
<comment type="similarity">
    <text evidence="3 11">Belongs to the peptidase M50B family.</text>
</comment>
<dbReference type="KEGG" id="kyr:CVV65_08725"/>
<comment type="subcellular location">
    <subcellularLocation>
        <location evidence="2">Membrane</location>
        <topology evidence="2">Multi-pass membrane protein</topology>
    </subcellularLocation>
</comment>
<dbReference type="InterPro" id="IPR036034">
    <property type="entry name" value="PDZ_sf"/>
</dbReference>
<dbReference type="PANTHER" id="PTHR42837:SF2">
    <property type="entry name" value="MEMBRANE METALLOPROTEASE ARASP2, CHLOROPLASTIC-RELATED"/>
    <property type="match status" value="1"/>
</dbReference>
<dbReference type="EC" id="3.4.24.-" evidence="11"/>
<dbReference type="InterPro" id="IPR041489">
    <property type="entry name" value="PDZ_6"/>
</dbReference>
<evidence type="ECO:0000256" key="3">
    <source>
        <dbReference type="ARBA" id="ARBA00007931"/>
    </source>
</evidence>
<keyword evidence="10 11" id="KW-0472">Membrane</keyword>
<evidence type="ECO:0000256" key="9">
    <source>
        <dbReference type="ARBA" id="ARBA00023049"/>
    </source>
</evidence>
<feature type="domain" description="PDZ" evidence="12">
    <location>
        <begin position="192"/>
        <end position="233"/>
    </location>
</feature>
<dbReference type="GO" id="GO:0006508">
    <property type="term" value="P:proteolysis"/>
    <property type="evidence" value="ECO:0007669"/>
    <property type="project" value="UniProtKB-KW"/>
</dbReference>
<feature type="transmembrane region" description="Helical" evidence="11">
    <location>
        <begin position="6"/>
        <end position="29"/>
    </location>
</feature>
<keyword evidence="5 11" id="KW-0812">Transmembrane</keyword>
<evidence type="ECO:0000256" key="7">
    <source>
        <dbReference type="ARBA" id="ARBA00022833"/>
    </source>
</evidence>
<organism evidence="13 14">
    <name type="scientific">Kyrpidia spormannii</name>
    <dbReference type="NCBI Taxonomy" id="2055160"/>
    <lineage>
        <taxon>Bacteria</taxon>
        <taxon>Bacillati</taxon>
        <taxon>Bacillota</taxon>
        <taxon>Bacilli</taxon>
        <taxon>Bacillales</taxon>
        <taxon>Alicyclobacillaceae</taxon>
        <taxon>Kyrpidia</taxon>
    </lineage>
</organism>
<evidence type="ECO:0000256" key="1">
    <source>
        <dbReference type="ARBA" id="ARBA00001947"/>
    </source>
</evidence>
<proteinExistence type="inferred from homology"/>
<dbReference type="NCBIfam" id="TIGR00054">
    <property type="entry name" value="RIP metalloprotease RseP"/>
    <property type="match status" value="1"/>
</dbReference>
<keyword evidence="9 11" id="KW-0482">Metalloprotease</keyword>
<evidence type="ECO:0000256" key="6">
    <source>
        <dbReference type="ARBA" id="ARBA00022801"/>
    </source>
</evidence>
<dbReference type="PANTHER" id="PTHR42837">
    <property type="entry name" value="REGULATOR OF SIGMA-E PROTEASE RSEP"/>
    <property type="match status" value="1"/>
</dbReference>
<dbReference type="GO" id="GO:0004222">
    <property type="term" value="F:metalloendopeptidase activity"/>
    <property type="evidence" value="ECO:0007669"/>
    <property type="project" value="InterPro"/>
</dbReference>
<dbReference type="GO" id="GO:0016020">
    <property type="term" value="C:membrane"/>
    <property type="evidence" value="ECO:0007669"/>
    <property type="project" value="UniProtKB-SubCell"/>
</dbReference>
<dbReference type="SMART" id="SM00228">
    <property type="entry name" value="PDZ"/>
    <property type="match status" value="1"/>
</dbReference>
<dbReference type="PROSITE" id="PS50106">
    <property type="entry name" value="PDZ"/>
    <property type="match status" value="1"/>
</dbReference>
<dbReference type="Proteomes" id="UP000231932">
    <property type="component" value="Chromosome"/>
</dbReference>
<evidence type="ECO:0000313" key="13">
    <source>
        <dbReference type="EMBL" id="ATY84995.1"/>
    </source>
</evidence>